<evidence type="ECO:0000313" key="3">
    <source>
        <dbReference type="Proteomes" id="UP000018439"/>
    </source>
</evidence>
<name>F3ZTJ6_9BACE</name>
<dbReference type="InterPro" id="IPR005077">
    <property type="entry name" value="Peptidase_C11"/>
</dbReference>
<sequence>MKVRFRNLICFVAALFFLLACSDSDEKVEIPPKSADRTVLVYMAASNSLLSFSRDDIEEIEEGFLSLADHSTCNLLLYLEQGKETNPINNAYERVQPSLMRLTLNKGKLTWVEVKKYPAQLSTDYKVMGEVFRDAFTLFPAEKKGLILWSHADGWIPSKGYKPETRWFGEDKLNGVSHYTEILDLKKALDKAPFLDFILFDACLMQSVEVAYEFRQNTHYMLGSPMEIPGPGAPYQEVVPVLYSKKKDIAQDVADAYYGFYEQTYSGHSHGNDPWYGGVSMTVLDLTKVEHFFQETKSLLHNNELDYLSLDSKDVFYYDFREISEIYYRDVLGLMKKNFNSNLTSAWLSSYNGLIPYYKTTKTNYSGVIGQDVSMQGSHGVSMYVPVKSKKYDIVNEYYSQMSWYRDMVKE</sequence>
<feature type="chain" id="PRO_5003305526" evidence="1">
    <location>
        <begin position="23"/>
        <end position="411"/>
    </location>
</feature>
<dbReference type="HOGENOM" id="CLU_043496_1_0_10"/>
<dbReference type="eggNOG" id="COG2931">
    <property type="taxonomic scope" value="Bacteria"/>
</dbReference>
<dbReference type="EMBL" id="CM001167">
    <property type="protein sequence ID" value="EGJ71086.1"/>
    <property type="molecule type" value="Genomic_DNA"/>
</dbReference>
<keyword evidence="3" id="KW-1185">Reference proteome</keyword>
<keyword evidence="1" id="KW-0732">Signal</keyword>
<dbReference type="PANTHER" id="PTHR37835:SF1">
    <property type="entry name" value="ALPHA-CLOSTRIPAIN"/>
    <property type="match status" value="1"/>
</dbReference>
<evidence type="ECO:0000313" key="2">
    <source>
        <dbReference type="EMBL" id="EGJ71086.1"/>
    </source>
</evidence>
<organism evidence="2 3">
    <name type="scientific">Bacteroides coprosuis DSM 18011</name>
    <dbReference type="NCBI Taxonomy" id="679937"/>
    <lineage>
        <taxon>Bacteria</taxon>
        <taxon>Pseudomonadati</taxon>
        <taxon>Bacteroidota</taxon>
        <taxon>Bacteroidia</taxon>
        <taxon>Bacteroidales</taxon>
        <taxon>Bacteroidaceae</taxon>
        <taxon>Bacteroides</taxon>
    </lineage>
</organism>
<dbReference type="PANTHER" id="PTHR37835">
    <property type="entry name" value="ALPHA-CLOSTRIPAIN"/>
    <property type="match status" value="1"/>
</dbReference>
<evidence type="ECO:0000256" key="1">
    <source>
        <dbReference type="SAM" id="SignalP"/>
    </source>
</evidence>
<dbReference type="Gene3D" id="3.40.50.11970">
    <property type="match status" value="1"/>
</dbReference>
<dbReference type="Proteomes" id="UP000018439">
    <property type="component" value="Chromosome"/>
</dbReference>
<gene>
    <name evidence="2" type="ORF">Bcop_0874</name>
</gene>
<accession>F3ZTJ6</accession>
<reference evidence="2 3" key="1">
    <citation type="journal article" date="2011" name="Stand. Genomic Sci.">
        <title>Non-contiguous finished genome sequence of Bacteroides coprosuis type strain (PC139).</title>
        <authorList>
            <person name="Land M."/>
            <person name="Held B."/>
            <person name="Gronow S."/>
            <person name="Abt B."/>
            <person name="Lucas S."/>
            <person name="Del Rio T.G."/>
            <person name="Nolan M."/>
            <person name="Tice H."/>
            <person name="Cheng J.F."/>
            <person name="Pitluck S."/>
            <person name="Liolios K."/>
            <person name="Pagani I."/>
            <person name="Ivanova N."/>
            <person name="Mavromatis K."/>
            <person name="Mikhailova N."/>
            <person name="Pati A."/>
            <person name="Tapia R."/>
            <person name="Han C."/>
            <person name="Goodwin L."/>
            <person name="Chen A."/>
            <person name="Palaniappan K."/>
            <person name="Hauser L."/>
            <person name="Brambilla E.M."/>
            <person name="Rohde M."/>
            <person name="Goker M."/>
            <person name="Detter J.C."/>
            <person name="Woyke T."/>
            <person name="Bristow J."/>
            <person name="Eisen J.A."/>
            <person name="Markowitz V."/>
            <person name="Hugenholtz P."/>
            <person name="Kyrpides N.C."/>
            <person name="Klenk H.P."/>
            <person name="Lapidus A."/>
        </authorList>
    </citation>
    <scope>NUCLEOTIDE SEQUENCE</scope>
    <source>
        <strain evidence="2 3">DSM 18011</strain>
    </source>
</reference>
<dbReference type="Pfam" id="PF03415">
    <property type="entry name" value="Peptidase_C11"/>
    <property type="match status" value="1"/>
</dbReference>
<proteinExistence type="predicted"/>
<dbReference type="STRING" id="679937.Bcop_0874"/>
<protein>
    <submittedName>
        <fullName evidence="2">Peptidase C11 clostripain</fullName>
    </submittedName>
</protein>
<feature type="signal peptide" evidence="1">
    <location>
        <begin position="1"/>
        <end position="22"/>
    </location>
</feature>
<dbReference type="PROSITE" id="PS51257">
    <property type="entry name" value="PROKAR_LIPOPROTEIN"/>
    <property type="match status" value="1"/>
</dbReference>
<dbReference type="AlphaFoldDB" id="F3ZTJ6"/>